<dbReference type="InterPro" id="IPR009057">
    <property type="entry name" value="Homeodomain-like_sf"/>
</dbReference>
<evidence type="ECO:0000256" key="4">
    <source>
        <dbReference type="PROSITE-ProRule" id="PRU00335"/>
    </source>
</evidence>
<keyword evidence="2 4" id="KW-0238">DNA-binding</keyword>
<dbReference type="PANTHER" id="PTHR30055:SF234">
    <property type="entry name" value="HTH-TYPE TRANSCRIPTIONAL REGULATOR BETI"/>
    <property type="match status" value="1"/>
</dbReference>
<dbReference type="PANTHER" id="PTHR30055">
    <property type="entry name" value="HTH-TYPE TRANSCRIPTIONAL REGULATOR RUTR"/>
    <property type="match status" value="1"/>
</dbReference>
<dbReference type="EMBL" id="BAAAZH010000011">
    <property type="protein sequence ID" value="GAA4115684.1"/>
    <property type="molecule type" value="Genomic_DNA"/>
</dbReference>
<sequence length="228" mass="25715">MTNAEQDALITAMFTDTGLAEAEVPAKRPNKRGEQTRERIVRAATECFAEYGYTRTRISDIVHRAGTAQGNFYRHFTSLDDVFLAAMKPGLEELATASRRRPGHGIDRAALIDVHTDYLTTYARHRHILRLLREAAASSENDGFLQLWLRMRGDFVGRTRRWLQRLTESGDLTGLSEAELDLLAEALGCLTEQLAYVHVGLPSATPRRERIEELGAALGDSWYRMLRP</sequence>
<name>A0ABP7XGG3_9ACTN</name>
<dbReference type="Gene3D" id="1.10.10.60">
    <property type="entry name" value="Homeodomain-like"/>
    <property type="match status" value="1"/>
</dbReference>
<feature type="domain" description="HTH tetR-type" evidence="5">
    <location>
        <begin position="34"/>
        <end position="94"/>
    </location>
</feature>
<organism evidence="6 7">
    <name type="scientific">Nocardioides fonticola</name>
    <dbReference type="NCBI Taxonomy" id="450363"/>
    <lineage>
        <taxon>Bacteria</taxon>
        <taxon>Bacillati</taxon>
        <taxon>Actinomycetota</taxon>
        <taxon>Actinomycetes</taxon>
        <taxon>Propionibacteriales</taxon>
        <taxon>Nocardioidaceae</taxon>
        <taxon>Nocardioides</taxon>
    </lineage>
</organism>
<evidence type="ECO:0000313" key="7">
    <source>
        <dbReference type="Proteomes" id="UP001501495"/>
    </source>
</evidence>
<proteinExistence type="predicted"/>
<dbReference type="SUPFAM" id="SSF48498">
    <property type="entry name" value="Tetracyclin repressor-like, C-terminal domain"/>
    <property type="match status" value="1"/>
</dbReference>
<dbReference type="InterPro" id="IPR036271">
    <property type="entry name" value="Tet_transcr_reg_TetR-rel_C_sf"/>
</dbReference>
<dbReference type="Proteomes" id="UP001501495">
    <property type="component" value="Unassembled WGS sequence"/>
</dbReference>
<dbReference type="InterPro" id="IPR050109">
    <property type="entry name" value="HTH-type_TetR-like_transc_reg"/>
</dbReference>
<keyword evidence="1" id="KW-0805">Transcription regulation</keyword>
<dbReference type="RefSeq" id="WP_344732654.1">
    <property type="nucleotide sequence ID" value="NZ_BAAAZH010000011.1"/>
</dbReference>
<dbReference type="InterPro" id="IPR001647">
    <property type="entry name" value="HTH_TetR"/>
</dbReference>
<gene>
    <name evidence="6" type="ORF">GCM10022215_14730</name>
</gene>
<keyword evidence="3" id="KW-0804">Transcription</keyword>
<evidence type="ECO:0000256" key="1">
    <source>
        <dbReference type="ARBA" id="ARBA00023015"/>
    </source>
</evidence>
<dbReference type="PRINTS" id="PR00455">
    <property type="entry name" value="HTHTETR"/>
</dbReference>
<reference evidence="7" key="1">
    <citation type="journal article" date="2019" name="Int. J. Syst. Evol. Microbiol.">
        <title>The Global Catalogue of Microorganisms (GCM) 10K type strain sequencing project: providing services to taxonomists for standard genome sequencing and annotation.</title>
        <authorList>
            <consortium name="The Broad Institute Genomics Platform"/>
            <consortium name="The Broad Institute Genome Sequencing Center for Infectious Disease"/>
            <person name="Wu L."/>
            <person name="Ma J."/>
        </authorList>
    </citation>
    <scope>NUCLEOTIDE SEQUENCE [LARGE SCALE GENOMIC DNA]</scope>
    <source>
        <strain evidence="7">JCM 16703</strain>
    </source>
</reference>
<comment type="caution">
    <text evidence="6">The sequence shown here is derived from an EMBL/GenBank/DDBJ whole genome shotgun (WGS) entry which is preliminary data.</text>
</comment>
<evidence type="ECO:0000259" key="5">
    <source>
        <dbReference type="PROSITE" id="PS50977"/>
    </source>
</evidence>
<dbReference type="SUPFAM" id="SSF46689">
    <property type="entry name" value="Homeodomain-like"/>
    <property type="match status" value="1"/>
</dbReference>
<dbReference type="Gene3D" id="1.10.357.10">
    <property type="entry name" value="Tetracycline Repressor, domain 2"/>
    <property type="match status" value="1"/>
</dbReference>
<evidence type="ECO:0000256" key="2">
    <source>
        <dbReference type="ARBA" id="ARBA00023125"/>
    </source>
</evidence>
<dbReference type="PROSITE" id="PS50977">
    <property type="entry name" value="HTH_TETR_2"/>
    <property type="match status" value="1"/>
</dbReference>
<evidence type="ECO:0000256" key="3">
    <source>
        <dbReference type="ARBA" id="ARBA00023163"/>
    </source>
</evidence>
<accession>A0ABP7XGG3</accession>
<evidence type="ECO:0000313" key="6">
    <source>
        <dbReference type="EMBL" id="GAA4115684.1"/>
    </source>
</evidence>
<protein>
    <recommendedName>
        <fullName evidence="5">HTH tetR-type domain-containing protein</fullName>
    </recommendedName>
</protein>
<keyword evidence="7" id="KW-1185">Reference proteome</keyword>
<feature type="DNA-binding region" description="H-T-H motif" evidence="4">
    <location>
        <begin position="57"/>
        <end position="76"/>
    </location>
</feature>
<dbReference type="Pfam" id="PF00440">
    <property type="entry name" value="TetR_N"/>
    <property type="match status" value="1"/>
</dbReference>